<dbReference type="GO" id="GO:0005509">
    <property type="term" value="F:calcium ion binding"/>
    <property type="evidence" value="ECO:0007669"/>
    <property type="project" value="InterPro"/>
</dbReference>
<gene>
    <name evidence="9" type="ORF">COCON_G00232120</name>
</gene>
<dbReference type="PROSITE" id="PS00010">
    <property type="entry name" value="ASX_HYDROXYL"/>
    <property type="match status" value="1"/>
</dbReference>
<comment type="caution">
    <text evidence="9">The sequence shown here is derived from an EMBL/GenBank/DDBJ whole genome shotgun (WGS) entry which is preliminary data.</text>
</comment>
<feature type="region of interest" description="Disordered" evidence="5">
    <location>
        <begin position="95"/>
        <end position="118"/>
    </location>
</feature>
<dbReference type="InterPro" id="IPR049883">
    <property type="entry name" value="NOTCH1_EGF-like"/>
</dbReference>
<dbReference type="PROSITE" id="PS51034">
    <property type="entry name" value="ZP_2"/>
    <property type="match status" value="1"/>
</dbReference>
<dbReference type="InterPro" id="IPR000152">
    <property type="entry name" value="EGF-type_Asp/Asn_hydroxyl_site"/>
</dbReference>
<dbReference type="InterPro" id="IPR055355">
    <property type="entry name" value="ZP-C"/>
</dbReference>
<feature type="compositionally biased region" description="Basic and acidic residues" evidence="5">
    <location>
        <begin position="614"/>
        <end position="638"/>
    </location>
</feature>
<evidence type="ECO:0000259" key="8">
    <source>
        <dbReference type="PROSITE" id="PS51034"/>
    </source>
</evidence>
<evidence type="ECO:0000313" key="9">
    <source>
        <dbReference type="EMBL" id="KAJ8249996.1"/>
    </source>
</evidence>
<keyword evidence="2" id="KW-0732">Signal</keyword>
<feature type="domain" description="EGF-like" evidence="7">
    <location>
        <begin position="238"/>
        <end position="277"/>
    </location>
</feature>
<feature type="domain" description="ZP" evidence="8">
    <location>
        <begin position="290"/>
        <end position="549"/>
    </location>
</feature>
<dbReference type="Proteomes" id="UP001152803">
    <property type="component" value="Unassembled WGS sequence"/>
</dbReference>
<evidence type="ECO:0000256" key="3">
    <source>
        <dbReference type="ARBA" id="ARBA00023157"/>
    </source>
</evidence>
<evidence type="ECO:0000256" key="2">
    <source>
        <dbReference type="ARBA" id="ARBA00022729"/>
    </source>
</evidence>
<dbReference type="InterPro" id="IPR042235">
    <property type="entry name" value="ZP-C_dom"/>
</dbReference>
<sequence length="638" mass="69122">MCWISGFGRRTRMALWSSSSGAGLALSYWLSERGQPVVQQGRLEGPPLSLKGLRPGALYDLEVVPECPGGAEQGATAVLQFTTEEVPGDALKRFQWQPRTSGPPQSGSVSDTAGCAGPTTERLGLQGRLADHRMFLVVPWTIPSPLKDPAAESRVLLEGVIKHQLQSLLRKSWPRAEVQLISFEDYEKKTKTKIAFESSDVSSQNGVVSLLPKEQLQYFTSLNHPNITVTEEVLYWQDPDECVDSALNECGSHSLCINTLDSFTCVCQPGYYDLSPFLTPACHETGMFSRCQTGDVSGAVSKPFLLRHFGGDVTAVLNDGRCSLQETDKLYYYRMTSAPSLCGGETLLNQTHVSLRNTMTVTLSSGSSITRRDLKVLWTCAYPLLHTSTAHTQPGLAWFSSHSVVEASSSRLLQLSMGLYSDASYASSHAYAGPVELPLSARLHIQVTLHSQDSLAFQMSLQLEACWATETTDPLEERRAFYLKEGCPNDRTFPLAPPGWLASEEKDCTTNCSEGQKVKRDLPDTLTAIVSAGPISAATEELSNWTAALIILSVGGGLIGLFVLTALGVRAAQPVSTSFILLSCFSTPSQGQRLGARAKGSEGLLVLRLGGGEADSRGRDTPERSRPHSGDERVNPAA</sequence>
<evidence type="ECO:0000256" key="6">
    <source>
        <dbReference type="SAM" id="Phobius"/>
    </source>
</evidence>
<dbReference type="InterPro" id="IPR000742">
    <property type="entry name" value="EGF"/>
</dbReference>
<dbReference type="PANTHER" id="PTHR14002">
    <property type="entry name" value="ENDOGLIN/TGF-BETA RECEPTOR TYPE III"/>
    <property type="match status" value="1"/>
</dbReference>
<comment type="caution">
    <text evidence="4">Lacks conserved residue(s) required for the propagation of feature annotation.</text>
</comment>
<keyword evidence="6" id="KW-0472">Membrane</keyword>
<feature type="region of interest" description="Disordered" evidence="5">
    <location>
        <begin position="609"/>
        <end position="638"/>
    </location>
</feature>
<dbReference type="Pfam" id="PF00100">
    <property type="entry name" value="Zona_pellucida"/>
    <property type="match status" value="1"/>
</dbReference>
<dbReference type="InterPro" id="IPR018097">
    <property type="entry name" value="EGF_Ca-bd_CS"/>
</dbReference>
<dbReference type="InterPro" id="IPR001881">
    <property type="entry name" value="EGF-like_Ca-bd_dom"/>
</dbReference>
<dbReference type="EMBL" id="JAFJMO010000019">
    <property type="protein sequence ID" value="KAJ8249996.1"/>
    <property type="molecule type" value="Genomic_DNA"/>
</dbReference>
<evidence type="ECO:0000256" key="5">
    <source>
        <dbReference type="SAM" id="MobiDB-lite"/>
    </source>
</evidence>
<name>A0A9Q1CVG2_CONCO</name>
<feature type="transmembrane region" description="Helical" evidence="6">
    <location>
        <begin position="545"/>
        <end position="569"/>
    </location>
</feature>
<dbReference type="CDD" id="cd00054">
    <property type="entry name" value="EGF_CA"/>
    <property type="match status" value="1"/>
</dbReference>
<evidence type="ECO:0000256" key="1">
    <source>
        <dbReference type="ARBA" id="ARBA00022536"/>
    </source>
</evidence>
<dbReference type="Gene3D" id="2.10.25.10">
    <property type="entry name" value="Laminin"/>
    <property type="match status" value="1"/>
</dbReference>
<dbReference type="PROSITE" id="PS50026">
    <property type="entry name" value="EGF_3"/>
    <property type="match status" value="1"/>
</dbReference>
<evidence type="ECO:0000259" key="7">
    <source>
        <dbReference type="PROSITE" id="PS50026"/>
    </source>
</evidence>
<protein>
    <submittedName>
        <fullName evidence="9">Uncharacterized protein</fullName>
    </submittedName>
</protein>
<dbReference type="PANTHER" id="PTHR14002:SF60">
    <property type="entry name" value="ZP DOMAIN-CONTAINING PROTEIN"/>
    <property type="match status" value="1"/>
</dbReference>
<keyword evidence="6" id="KW-0812">Transmembrane</keyword>
<keyword evidence="1 4" id="KW-0245">EGF-like domain</keyword>
<reference evidence="9" key="1">
    <citation type="journal article" date="2023" name="Science">
        <title>Genome structures resolve the early diversification of teleost fishes.</title>
        <authorList>
            <person name="Parey E."/>
            <person name="Louis A."/>
            <person name="Montfort J."/>
            <person name="Bouchez O."/>
            <person name="Roques C."/>
            <person name="Iampietro C."/>
            <person name="Lluch J."/>
            <person name="Castinel A."/>
            <person name="Donnadieu C."/>
            <person name="Desvignes T."/>
            <person name="Floi Bucao C."/>
            <person name="Jouanno E."/>
            <person name="Wen M."/>
            <person name="Mejri S."/>
            <person name="Dirks R."/>
            <person name="Jansen H."/>
            <person name="Henkel C."/>
            <person name="Chen W.J."/>
            <person name="Zahm M."/>
            <person name="Cabau C."/>
            <person name="Klopp C."/>
            <person name="Thompson A.W."/>
            <person name="Robinson-Rechavi M."/>
            <person name="Braasch I."/>
            <person name="Lecointre G."/>
            <person name="Bobe J."/>
            <person name="Postlethwait J.H."/>
            <person name="Berthelot C."/>
            <person name="Roest Crollius H."/>
            <person name="Guiguen Y."/>
        </authorList>
    </citation>
    <scope>NUCLEOTIDE SEQUENCE</scope>
    <source>
        <strain evidence="9">Concon-B</strain>
    </source>
</reference>
<proteinExistence type="predicted"/>
<dbReference type="SUPFAM" id="SSF57196">
    <property type="entry name" value="EGF/Laminin"/>
    <property type="match status" value="1"/>
</dbReference>
<accession>A0A9Q1CVG2</accession>
<dbReference type="SMART" id="SM00241">
    <property type="entry name" value="ZP"/>
    <property type="match status" value="1"/>
</dbReference>
<dbReference type="AlphaFoldDB" id="A0A9Q1CVG2"/>
<keyword evidence="6" id="KW-1133">Transmembrane helix</keyword>
<keyword evidence="10" id="KW-1185">Reference proteome</keyword>
<dbReference type="Pfam" id="PF07645">
    <property type="entry name" value="EGF_CA"/>
    <property type="match status" value="1"/>
</dbReference>
<feature type="compositionally biased region" description="Polar residues" evidence="5">
    <location>
        <begin position="97"/>
        <end position="111"/>
    </location>
</feature>
<dbReference type="Gene3D" id="2.60.40.4100">
    <property type="entry name" value="Zona pellucida, ZP-C domain"/>
    <property type="match status" value="1"/>
</dbReference>
<keyword evidence="3" id="KW-1015">Disulfide bond</keyword>
<organism evidence="9 10">
    <name type="scientific">Conger conger</name>
    <name type="common">Conger eel</name>
    <name type="synonym">Muraena conger</name>
    <dbReference type="NCBI Taxonomy" id="82655"/>
    <lineage>
        <taxon>Eukaryota</taxon>
        <taxon>Metazoa</taxon>
        <taxon>Chordata</taxon>
        <taxon>Craniata</taxon>
        <taxon>Vertebrata</taxon>
        <taxon>Euteleostomi</taxon>
        <taxon>Actinopterygii</taxon>
        <taxon>Neopterygii</taxon>
        <taxon>Teleostei</taxon>
        <taxon>Anguilliformes</taxon>
        <taxon>Congridae</taxon>
        <taxon>Conger</taxon>
    </lineage>
</organism>
<evidence type="ECO:0000256" key="4">
    <source>
        <dbReference type="PROSITE-ProRule" id="PRU00076"/>
    </source>
</evidence>
<dbReference type="OrthoDB" id="9987373at2759"/>
<dbReference type="InterPro" id="IPR001507">
    <property type="entry name" value="ZP_dom"/>
</dbReference>
<dbReference type="SMART" id="SM00179">
    <property type="entry name" value="EGF_CA"/>
    <property type="match status" value="1"/>
</dbReference>
<evidence type="ECO:0000313" key="10">
    <source>
        <dbReference type="Proteomes" id="UP001152803"/>
    </source>
</evidence>
<dbReference type="PROSITE" id="PS01187">
    <property type="entry name" value="EGF_CA"/>
    <property type="match status" value="1"/>
</dbReference>